<feature type="compositionally biased region" description="Low complexity" evidence="8">
    <location>
        <begin position="1016"/>
        <end position="1030"/>
    </location>
</feature>
<dbReference type="GO" id="GO:0070013">
    <property type="term" value="C:intracellular organelle lumen"/>
    <property type="evidence" value="ECO:0007669"/>
    <property type="project" value="UniProtKB-ARBA"/>
</dbReference>
<sequence>MAETYVLNVDFNGECNVFHVSYATTWETVDMLLKVNCGEEIKVTYTDEENDQVCINSQVELEEALKCARNGNDVLSVQVVETLRTPPENSISRDDGSSVHEEVASIPDQPAPVPELVLVTDEPTKLSEFPKPIEEQPQADKTKTKTREQRTFEGVMRTFERTDKQKQKATPTDNKEGEESMMDSVTPDITVTDHTYSKTPEELQKLPDGAQLGQEVLPSVSGLPRPSKTDIPRSRVCKRKAKSYYASLVESMGATRAAKMAALIGPQADQADGRMHVARCLMRSQSLPDSEKPPKWFVDFMKEFKEETGKEITMEVLRSIKETNSSPGSLEGPSSPPPVPGTAVPVPANLETNGSAAYVHTGIICDQCEQIIVGIRYKCANCSDFDLCEACEQVTAHTPTHVFLKMRTPAFGAGRKNGKMVPLLKNSLYRDEAEETVQSETPVASAKPASETREAVVPSPAKPVHEARVREECKKIKEMKAKELKEERRKLKEERQRLKEERKKLKEEQKRRLEGGWPQFNYRKWGRTSSASVEGTSDPVYRPLPPPPPVQAPKITNHMDAVFVCDGNMRDGTHVQPGTKFTKHWVMRNEGAGNWTSNTKLTLMWGTITVVSPSEVSVPFLQPQEEGTISVEFQAPERPGEYQSHWRLMHHGLTFGHRVWCSIVVDQPEILEPVLEAANMVQDMQIASPAPTNQETEQEESTMEAEVETDSQKSEDGDQSEDQDHADFADATQAAIAAVARLKTPPSDCSTLISAVDILTAQDLLSFEMLDVGEGREVDNVPNNTPIDMTPRISPLPCIDEDLLFKQNSSNQPQASVVEVINEVVVDGKENASAVATSEVEQMEEGVLVENRMAVVEVKKEPIDEETSSQSSDSTVDSDDYIVVPMPDCFNPEIPLDGSSLSSNTDVAIQTNEPLEAMDSMDSRCSTPEIVQVPDPEPVSNEITPQEVTANEMPALEEGSGLVAERANEISDDEDDLPIGAAASDARFHETSEGTVENTEVKRPPEDVATDATEQNSTNADNELNNNTNARRASDRAGAHATFHADGPVVDVFPTPRGLSAAEFGGAVVNGAINVASNIVTALFGTNGRQNQHPIPPERDYTPPTPTWPPPPTSVSPMDQLFEMGFGNRQLNQQLLDKHGNDLNRVVPELLAMMDNNWHEQRH</sequence>
<dbReference type="InterPro" id="IPR043145">
    <property type="entry name" value="Znf_ZZ_sf"/>
</dbReference>
<evidence type="ECO:0000256" key="6">
    <source>
        <dbReference type="PROSITE-ProRule" id="PRU00228"/>
    </source>
</evidence>
<dbReference type="GO" id="GO:0005776">
    <property type="term" value="C:autophagosome"/>
    <property type="evidence" value="ECO:0007669"/>
    <property type="project" value="UniProtKB-SubCell"/>
</dbReference>
<dbReference type="InterPro" id="IPR009060">
    <property type="entry name" value="UBA-like_sf"/>
</dbReference>
<keyword evidence="7" id="KW-0175">Coiled coil</keyword>
<dbReference type="SUPFAM" id="SSF57850">
    <property type="entry name" value="RING/U-box"/>
    <property type="match status" value="1"/>
</dbReference>
<dbReference type="SUPFAM" id="SSF54277">
    <property type="entry name" value="CAD &amp; PB1 domains"/>
    <property type="match status" value="1"/>
</dbReference>
<evidence type="ECO:0000256" key="5">
    <source>
        <dbReference type="ARBA" id="ARBA00023329"/>
    </source>
</evidence>
<dbReference type="InterPro" id="IPR000270">
    <property type="entry name" value="PB1_dom"/>
</dbReference>
<reference evidence="11" key="1">
    <citation type="journal article" date="2008" name="Nature">
        <title>The amphioxus genome and the evolution of the chordate karyotype.</title>
        <authorList>
            <consortium name="US DOE Joint Genome Institute (JGI-PGF)"/>
            <person name="Putnam N.H."/>
            <person name="Butts T."/>
            <person name="Ferrier D.E.K."/>
            <person name="Furlong R.F."/>
            <person name="Hellsten U."/>
            <person name="Kawashima T."/>
            <person name="Robinson-Rechavi M."/>
            <person name="Shoguchi E."/>
            <person name="Terry A."/>
            <person name="Yu J.-K."/>
            <person name="Benito-Gutierrez E.L."/>
            <person name="Dubchak I."/>
            <person name="Garcia-Fernandez J."/>
            <person name="Gibson-Brown J.J."/>
            <person name="Grigoriev I.V."/>
            <person name="Horton A.C."/>
            <person name="de Jong P.J."/>
            <person name="Jurka J."/>
            <person name="Kapitonov V.V."/>
            <person name="Kohara Y."/>
            <person name="Kuroki Y."/>
            <person name="Lindquist E."/>
            <person name="Lucas S."/>
            <person name="Osoegawa K."/>
            <person name="Pennacchio L.A."/>
            <person name="Salamov A.A."/>
            <person name="Satou Y."/>
            <person name="Sauka-Spengler T."/>
            <person name="Schmutz J."/>
            <person name="Shin-I T."/>
            <person name="Toyoda A."/>
            <person name="Bronner-Fraser M."/>
            <person name="Fujiyama A."/>
            <person name="Holland L.Z."/>
            <person name="Holland P.W.H."/>
            <person name="Satoh N."/>
            <person name="Rokhsar D.S."/>
        </authorList>
    </citation>
    <scope>NUCLEOTIDE SEQUENCE [LARGE SCALE GENOMIC DNA]</scope>
    <source>
        <strain evidence="11">S238N-H82</strain>
        <tissue evidence="11">Testes</tissue>
    </source>
</reference>
<feature type="coiled-coil region" evidence="7">
    <location>
        <begin position="474"/>
        <end position="515"/>
    </location>
</feature>
<evidence type="ECO:0000256" key="4">
    <source>
        <dbReference type="ARBA" id="ARBA00022833"/>
    </source>
</evidence>
<dbReference type="InterPro" id="IPR032350">
    <property type="entry name" value="Nbr1_FW"/>
</dbReference>
<dbReference type="InterPro" id="IPR053793">
    <property type="entry name" value="PB1-like"/>
</dbReference>
<dbReference type="FunFam" id="3.10.20.90:FF:000072">
    <property type="entry name" value="Next to BRCA1 gene 1 protein"/>
    <property type="match status" value="1"/>
</dbReference>
<evidence type="ECO:0000256" key="2">
    <source>
        <dbReference type="ARBA" id="ARBA00022723"/>
    </source>
</evidence>
<dbReference type="FunFam" id="3.30.60.90:FF:000007">
    <property type="entry name" value="Next to BRCA1 gene 1 protein"/>
    <property type="match status" value="1"/>
</dbReference>
<evidence type="ECO:0000259" key="9">
    <source>
        <dbReference type="PROSITE" id="PS50135"/>
    </source>
</evidence>
<evidence type="ECO:0000256" key="1">
    <source>
        <dbReference type="ARBA" id="ARBA00004419"/>
    </source>
</evidence>
<keyword evidence="5" id="KW-0968">Cytoplasmic vesicle</keyword>
<dbReference type="FunFam" id="2.60.40.10:FF:000199">
    <property type="entry name" value="next to BRCA1 gene 1 protein-like"/>
    <property type="match status" value="1"/>
</dbReference>
<dbReference type="SMART" id="SM00291">
    <property type="entry name" value="ZnF_ZZ"/>
    <property type="match status" value="1"/>
</dbReference>
<evidence type="ECO:0000259" key="10">
    <source>
        <dbReference type="PROSITE" id="PS51745"/>
    </source>
</evidence>
<dbReference type="CDD" id="cd14947">
    <property type="entry name" value="NBR1_like"/>
    <property type="match status" value="1"/>
</dbReference>
<evidence type="ECO:0000256" key="7">
    <source>
        <dbReference type="SAM" id="Coils"/>
    </source>
</evidence>
<feature type="compositionally biased region" description="Basic and acidic residues" evidence="8">
    <location>
        <begin position="710"/>
        <end position="725"/>
    </location>
</feature>
<dbReference type="GO" id="GO:0008270">
    <property type="term" value="F:zinc ion binding"/>
    <property type="evidence" value="ECO:0007669"/>
    <property type="project" value="UniProtKB-KW"/>
</dbReference>
<dbReference type="CDD" id="cd02340">
    <property type="entry name" value="ZZ_NBR1_like"/>
    <property type="match status" value="1"/>
</dbReference>
<feature type="region of interest" description="Disordered" evidence="8">
    <location>
        <begin position="433"/>
        <end position="464"/>
    </location>
</feature>
<keyword evidence="2" id="KW-0479">Metal-binding</keyword>
<feature type="region of interest" description="Disordered" evidence="8">
    <location>
        <begin position="128"/>
        <end position="184"/>
    </location>
</feature>
<evidence type="ECO:0000256" key="8">
    <source>
        <dbReference type="SAM" id="MobiDB-lite"/>
    </source>
</evidence>
<dbReference type="InterPro" id="IPR013783">
    <property type="entry name" value="Ig-like_fold"/>
</dbReference>
<dbReference type="SUPFAM" id="SSF46934">
    <property type="entry name" value="UBA-like"/>
    <property type="match status" value="1"/>
</dbReference>
<feature type="domain" description="PB1" evidence="10">
    <location>
        <begin position="4"/>
        <end position="82"/>
    </location>
</feature>
<dbReference type="PROSITE" id="PS50135">
    <property type="entry name" value="ZF_ZZ_2"/>
    <property type="match status" value="1"/>
</dbReference>
<dbReference type="InterPro" id="IPR000433">
    <property type="entry name" value="Znf_ZZ"/>
</dbReference>
<evidence type="ECO:0008006" key="12">
    <source>
        <dbReference type="Google" id="ProtNLM"/>
    </source>
</evidence>
<dbReference type="Pfam" id="PF16158">
    <property type="entry name" value="N_BRCA1_IG"/>
    <property type="match status" value="1"/>
</dbReference>
<dbReference type="AlphaFoldDB" id="C3ZWV2"/>
<organism>
    <name type="scientific">Branchiostoma floridae</name>
    <name type="common">Florida lancelet</name>
    <name type="synonym">Amphioxus</name>
    <dbReference type="NCBI Taxonomy" id="7739"/>
    <lineage>
        <taxon>Eukaryota</taxon>
        <taxon>Metazoa</taxon>
        <taxon>Chordata</taxon>
        <taxon>Cephalochordata</taxon>
        <taxon>Leptocardii</taxon>
        <taxon>Amphioxiformes</taxon>
        <taxon>Branchiostomatidae</taxon>
        <taxon>Branchiostoma</taxon>
    </lineage>
</organism>
<dbReference type="Gene3D" id="2.60.40.10">
    <property type="entry name" value="Immunoglobulins"/>
    <property type="match status" value="1"/>
</dbReference>
<feature type="region of interest" description="Disordered" evidence="8">
    <location>
        <begin position="984"/>
        <end position="1034"/>
    </location>
</feature>
<dbReference type="Gene3D" id="3.10.20.90">
    <property type="entry name" value="Phosphatidylinositol 3-kinase Catalytic Subunit, Chain A, domain 1"/>
    <property type="match status" value="1"/>
</dbReference>
<feature type="domain" description="ZZ-type" evidence="9">
    <location>
        <begin position="360"/>
        <end position="411"/>
    </location>
</feature>
<dbReference type="PANTHER" id="PTHR20930">
    <property type="entry name" value="OVARIAN CARCINOMA ANTIGEN CA125-RELATED"/>
    <property type="match status" value="1"/>
</dbReference>
<dbReference type="eggNOG" id="KOG4351">
    <property type="taxonomic scope" value="Eukaryota"/>
</dbReference>
<dbReference type="FunCoup" id="C3ZWV2">
    <property type="interactions" value="221"/>
</dbReference>
<comment type="subcellular location">
    <subcellularLocation>
        <location evidence="1">Cytoplasmic vesicle</location>
        <location evidence="1">Autophagosome</location>
    </subcellularLocation>
</comment>
<dbReference type="PROSITE" id="PS01357">
    <property type="entry name" value="ZF_ZZ_1"/>
    <property type="match status" value="1"/>
</dbReference>
<proteinExistence type="predicted"/>
<evidence type="ECO:0000256" key="3">
    <source>
        <dbReference type="ARBA" id="ARBA00022771"/>
    </source>
</evidence>
<dbReference type="InParanoid" id="C3ZWV2"/>
<protein>
    <recommendedName>
        <fullName evidence="12">ZZ-type domain-containing protein</fullName>
    </recommendedName>
</protein>
<dbReference type="eggNOG" id="KOG4582">
    <property type="taxonomic scope" value="Eukaryota"/>
</dbReference>
<dbReference type="Gene3D" id="1.10.8.10">
    <property type="entry name" value="DNA helicase RuvA subunit, C-terminal domain"/>
    <property type="match status" value="1"/>
</dbReference>
<dbReference type="EMBL" id="GG666704">
    <property type="protein sequence ID" value="EEN42963.1"/>
    <property type="molecule type" value="Genomic_DNA"/>
</dbReference>
<evidence type="ECO:0000313" key="11">
    <source>
        <dbReference type="EMBL" id="EEN42963.1"/>
    </source>
</evidence>
<accession>C3ZWV2</accession>
<dbReference type="Pfam" id="PF00564">
    <property type="entry name" value="PB1"/>
    <property type="match status" value="1"/>
</dbReference>
<gene>
    <name evidence="11" type="ORF">BRAFLDRAFT_128978</name>
</gene>
<dbReference type="Pfam" id="PF00569">
    <property type="entry name" value="ZZ"/>
    <property type="match status" value="1"/>
</dbReference>
<dbReference type="GO" id="GO:0031410">
    <property type="term" value="C:cytoplasmic vesicle"/>
    <property type="evidence" value="ECO:0007669"/>
    <property type="project" value="UniProtKB-KW"/>
</dbReference>
<feature type="compositionally biased region" description="Acidic residues" evidence="8">
    <location>
        <begin position="696"/>
        <end position="709"/>
    </location>
</feature>
<dbReference type="CDD" id="cd14319">
    <property type="entry name" value="UBA_NBR1"/>
    <property type="match status" value="1"/>
</dbReference>
<dbReference type="PANTHER" id="PTHR20930:SF2">
    <property type="entry name" value="NEXT TO BRCA1 GENE 1 PROTEIN"/>
    <property type="match status" value="1"/>
</dbReference>
<keyword evidence="3 6" id="KW-0863">Zinc-finger</keyword>
<name>C3ZWV2_BRAFL</name>
<feature type="region of interest" description="Disordered" evidence="8">
    <location>
        <begin position="689"/>
        <end position="725"/>
    </location>
</feature>
<feature type="compositionally biased region" description="Basic and acidic residues" evidence="8">
    <location>
        <begin position="131"/>
        <end position="151"/>
    </location>
</feature>
<dbReference type="SMART" id="SM00666">
    <property type="entry name" value="PB1"/>
    <property type="match status" value="1"/>
</dbReference>
<dbReference type="Gene3D" id="3.30.60.90">
    <property type="match status" value="1"/>
</dbReference>
<keyword evidence="4" id="KW-0862">Zinc</keyword>
<dbReference type="STRING" id="7739.C3ZWV2"/>
<dbReference type="PROSITE" id="PS51745">
    <property type="entry name" value="PB1"/>
    <property type="match status" value="1"/>
</dbReference>